<accession>A0A979FIP6</accession>
<feature type="compositionally biased region" description="Polar residues" evidence="1">
    <location>
        <begin position="243"/>
        <end position="263"/>
    </location>
</feature>
<dbReference type="GO" id="GO:0003676">
    <property type="term" value="F:nucleic acid binding"/>
    <property type="evidence" value="ECO:0007669"/>
    <property type="project" value="InterPro"/>
</dbReference>
<name>A0A979FIP6_HYAAZ</name>
<feature type="compositionally biased region" description="Basic residues" evidence="1">
    <location>
        <begin position="301"/>
        <end position="310"/>
    </location>
</feature>
<feature type="region of interest" description="Disordered" evidence="1">
    <location>
        <begin position="283"/>
        <end position="320"/>
    </location>
</feature>
<dbReference type="InterPro" id="IPR036875">
    <property type="entry name" value="Znf_CCHC_sf"/>
</dbReference>
<keyword evidence="3" id="KW-1185">Reference proteome</keyword>
<dbReference type="AlphaFoldDB" id="A0A979FIP6"/>
<reference evidence="4" key="1">
    <citation type="submission" date="2025-08" db="UniProtKB">
        <authorList>
            <consortium name="RefSeq"/>
        </authorList>
    </citation>
    <scope>IDENTIFICATION</scope>
    <source>
        <tissue evidence="4">Whole organism</tissue>
    </source>
</reference>
<dbReference type="KEGG" id="hazt:125177890"/>
<evidence type="ECO:0000256" key="2">
    <source>
        <dbReference type="SAM" id="SignalP"/>
    </source>
</evidence>
<organism evidence="3 4">
    <name type="scientific">Hyalella azteca</name>
    <name type="common">Amphipod</name>
    <dbReference type="NCBI Taxonomy" id="294128"/>
    <lineage>
        <taxon>Eukaryota</taxon>
        <taxon>Metazoa</taxon>
        <taxon>Ecdysozoa</taxon>
        <taxon>Arthropoda</taxon>
        <taxon>Crustacea</taxon>
        <taxon>Multicrustacea</taxon>
        <taxon>Malacostraca</taxon>
        <taxon>Eumalacostraca</taxon>
        <taxon>Peracarida</taxon>
        <taxon>Amphipoda</taxon>
        <taxon>Senticaudata</taxon>
        <taxon>Talitrida</taxon>
        <taxon>Talitroidea</taxon>
        <taxon>Hyalellidae</taxon>
        <taxon>Hyalella</taxon>
    </lineage>
</organism>
<keyword evidence="2" id="KW-0732">Signal</keyword>
<sequence>MTSQLLGLLSRWILDIQAVIAELQRESASFNGYSLPTSAPNLRRNCDGGQRLKWTKTLVFTNSNRKNCNKCGVRGHTSAKCLSEEECFLCCNRDHRLGKCPELAAPLFEFEDEPVSYRETSDNPDVLATCSRRAPLSDSGNLPIAASASEVYPLLDMECPPTAAVTKEATVTASMPVFSPPLSSSLLATVLPPPPADFEPCRSSWLACAPLLGSPVGNAGGTSSEPGLRLVAAACDPGLGSEPSRSGRQPLCSTYDGTSTDTESGPALAGCNLLNYQDYSDGDYSSDSTSNSFDRVVGGRGTRRRRRRRREGSLGSTSFRTMQMTRHETLKDYAKRLEEAFLQDYPGKSAGTSRRLRDQFLATYHHEFDKDVSFLVGLKYDKFDWRSVRKCISMYCT</sequence>
<gene>
    <name evidence="4" type="primary">LOC125177890</name>
</gene>
<evidence type="ECO:0000256" key="1">
    <source>
        <dbReference type="SAM" id="MobiDB-lite"/>
    </source>
</evidence>
<dbReference type="GeneID" id="125177890"/>
<feature type="chain" id="PRO_5037009848" evidence="2">
    <location>
        <begin position="22"/>
        <end position="397"/>
    </location>
</feature>
<feature type="region of interest" description="Disordered" evidence="1">
    <location>
        <begin position="238"/>
        <end position="266"/>
    </location>
</feature>
<dbReference type="Proteomes" id="UP000694843">
    <property type="component" value="Unplaced"/>
</dbReference>
<dbReference type="RefSeq" id="XP_047736436.1">
    <property type="nucleotide sequence ID" value="XM_047880480.1"/>
</dbReference>
<protein>
    <submittedName>
        <fullName evidence="4">Uncharacterized protein LOC125177890</fullName>
    </submittedName>
</protein>
<evidence type="ECO:0000313" key="4">
    <source>
        <dbReference type="RefSeq" id="XP_047736436.1"/>
    </source>
</evidence>
<feature type="compositionally biased region" description="Low complexity" evidence="1">
    <location>
        <begin position="283"/>
        <end position="296"/>
    </location>
</feature>
<evidence type="ECO:0000313" key="3">
    <source>
        <dbReference type="Proteomes" id="UP000694843"/>
    </source>
</evidence>
<dbReference type="SUPFAM" id="SSF57756">
    <property type="entry name" value="Retrovirus zinc finger-like domains"/>
    <property type="match status" value="1"/>
</dbReference>
<feature type="signal peptide" evidence="2">
    <location>
        <begin position="1"/>
        <end position="21"/>
    </location>
</feature>
<proteinExistence type="predicted"/>
<dbReference type="GO" id="GO:0008270">
    <property type="term" value="F:zinc ion binding"/>
    <property type="evidence" value="ECO:0007669"/>
    <property type="project" value="InterPro"/>
</dbReference>